<feature type="region of interest" description="Disordered" evidence="1">
    <location>
        <begin position="238"/>
        <end position="260"/>
    </location>
</feature>
<accession>A0A0H5QVL4</accession>
<name>A0A0H5QVL4_9EUKA</name>
<dbReference type="AlphaFoldDB" id="A0A0H5QVL4"/>
<organism evidence="2">
    <name type="scientific">Spongospora subterranea</name>
    <dbReference type="NCBI Taxonomy" id="70186"/>
    <lineage>
        <taxon>Eukaryota</taxon>
        <taxon>Sar</taxon>
        <taxon>Rhizaria</taxon>
        <taxon>Endomyxa</taxon>
        <taxon>Phytomyxea</taxon>
        <taxon>Plasmodiophorida</taxon>
        <taxon>Plasmodiophoridae</taxon>
        <taxon>Spongospora</taxon>
    </lineage>
</organism>
<evidence type="ECO:0000256" key="1">
    <source>
        <dbReference type="SAM" id="MobiDB-lite"/>
    </source>
</evidence>
<reference evidence="2" key="1">
    <citation type="submission" date="2015-04" db="EMBL/GenBank/DDBJ databases">
        <title>The genome sequence of the plant pathogenic Rhizarian Plasmodiophora brassicae reveals insights in its biotrophic life cycle and the origin of chitin synthesis.</title>
        <authorList>
            <person name="Schwelm A."/>
            <person name="Fogelqvist J."/>
            <person name="Knaust A."/>
            <person name="Julke S."/>
            <person name="Lilja T."/>
            <person name="Dhandapani V."/>
            <person name="Bonilla-Rosso G."/>
            <person name="Karlsson M."/>
            <person name="Shevchenko A."/>
            <person name="Choi S.R."/>
            <person name="Kim H.G."/>
            <person name="Park J.Y."/>
            <person name="Lim Y.P."/>
            <person name="Ludwig-Muller J."/>
            <person name="Dixelius C."/>
        </authorList>
    </citation>
    <scope>NUCLEOTIDE SEQUENCE</scope>
    <source>
        <tissue evidence="2">Potato root galls</tissue>
    </source>
</reference>
<sequence>MGLPIGGAVFRVPGDASSVQNNCLFDSVLASGLVPECSPSEFRAIVIKRHLAGQPGRETANKLYPLFALGTETIDDYLQTMLNTSKMGSDFEMVLIAVQFGINVVSFSNALSGIHVFDAVDFIINKTAGCQSLIQQLPPNPETAFVYHHQYRRPLTPRPNASLNHFCPLMLTASFFSSSQTRSYVNIVDTTLDEREQTRKRSFPQQNSNQPTKKVTVEPGASSTKTLVQTKFAWNIKPFQKTRQQSNKPQTRDKKPRQFAEANVQSMREWCCDHSANPQEKQRLNKMIDVGKVRDSHRLSVLEALGIFEDSVELHTVIGIVEGIVLKCESNAGIGDHSDTSELCRQSAIIVVKRRSREWTWEHRAMSVFYHHPELGNANLSVSARALGLNPSTLKNWIYSKAISPKWVPFFSSLQAPAVVRSVVLKHFSKFYTDVTDVIPKSVLSGIEGLSRAPLSQLKFGFNGETIQKMVADARSGEVKFMRRDASRAGVNGKLGRMPKFPMEEQFVDTFIRERWNNGNPCTFEHVFNAVRAHFIGSLVSPEFKKVIAKSNNLRMFLTRALIRYRWSNRKMSISQTVPVDWKTRAEIDAERICELFRRKKVQVEIAADETFLQFHASKDRCIAPVGVKRTGTVNPSENEKVGFTVVVAAERRSSQLLPPFGIMTGKFGGDLFHEWKKYKQSVLTFNSTHWMTQLTAVMFLTFIVELFPGKTIGIV</sequence>
<feature type="compositionally biased region" description="Polar residues" evidence="1">
    <location>
        <begin position="203"/>
        <end position="213"/>
    </location>
</feature>
<feature type="region of interest" description="Disordered" evidence="1">
    <location>
        <begin position="195"/>
        <end position="222"/>
    </location>
</feature>
<dbReference type="CDD" id="cd22744">
    <property type="entry name" value="OTU"/>
    <property type="match status" value="1"/>
</dbReference>
<dbReference type="EMBL" id="HACM01005204">
    <property type="protein sequence ID" value="CRZ05646.1"/>
    <property type="molecule type" value="Transcribed_RNA"/>
</dbReference>
<protein>
    <submittedName>
        <fullName evidence="2">Uncharacterized protein</fullName>
    </submittedName>
</protein>
<proteinExistence type="predicted"/>
<evidence type="ECO:0000313" key="2">
    <source>
        <dbReference type="EMBL" id="CRZ05646.1"/>
    </source>
</evidence>